<protein>
    <recommendedName>
        <fullName evidence="11">CDP-diacylglycerol--glycerol-3-phosphate 3-phosphatidyltransferase</fullName>
        <ecNumber evidence="11">2.7.8.5</ecNumber>
    </recommendedName>
</protein>
<dbReference type="Gene3D" id="1.20.120.1760">
    <property type="match status" value="1"/>
</dbReference>
<dbReference type="NCBIfam" id="TIGR00560">
    <property type="entry name" value="pgsA"/>
    <property type="match status" value="1"/>
</dbReference>
<dbReference type="EMBL" id="CP058905">
    <property type="protein sequence ID" value="QLJ99915.1"/>
    <property type="molecule type" value="Genomic_DNA"/>
</dbReference>
<dbReference type="PROSITE" id="PS00379">
    <property type="entry name" value="CDP_ALCOHOL_P_TRANSF"/>
    <property type="match status" value="1"/>
</dbReference>
<comment type="similarity">
    <text evidence="2 12">Belongs to the CDP-alcohol phosphatidyltransferase class-I family.</text>
</comment>
<sequence length="216" mass="23137">MTPSTPAAESTPSPVVARVPVLNAANALTLLRLVLVPVFAFSVAASGTTHAGWRIAACLIFALASVTDLVDGWIARRFGLVTSVGKVADPIADKALTGAALLLLSWYDLLPWWVTVMILVRELGITALRFWVIRHGVIAASRGGKIKTALQILAITWYLWPMPAALVAVGPWLMAVAVGVTVVTGFDYVAQALRLRRPARGRVERPARGKGRIRGN</sequence>
<evidence type="ECO:0000256" key="8">
    <source>
        <dbReference type="ARBA" id="ARBA00023136"/>
    </source>
</evidence>
<dbReference type="InterPro" id="IPR004570">
    <property type="entry name" value="Phosphatidylglycerol_P_synth"/>
</dbReference>
<dbReference type="UniPathway" id="UPA00085"/>
<evidence type="ECO:0000256" key="12">
    <source>
        <dbReference type="RuleBase" id="RU003750"/>
    </source>
</evidence>
<evidence type="ECO:0000256" key="6">
    <source>
        <dbReference type="ARBA" id="ARBA00022989"/>
    </source>
</evidence>
<dbReference type="PANTHER" id="PTHR14269">
    <property type="entry name" value="CDP-DIACYLGLYCEROL--GLYCEROL-3-PHOSPHATE 3-PHOSPHATIDYLTRANSFERASE-RELATED"/>
    <property type="match status" value="1"/>
</dbReference>
<evidence type="ECO:0000256" key="7">
    <source>
        <dbReference type="ARBA" id="ARBA00023098"/>
    </source>
</evidence>
<evidence type="ECO:0000256" key="10">
    <source>
        <dbReference type="ARBA" id="ARBA00023264"/>
    </source>
</evidence>
<evidence type="ECO:0000256" key="1">
    <source>
        <dbReference type="ARBA" id="ARBA00004141"/>
    </source>
</evidence>
<feature type="transmembrane region" description="Helical" evidence="13">
    <location>
        <begin position="20"/>
        <end position="43"/>
    </location>
</feature>
<evidence type="ECO:0000256" key="13">
    <source>
        <dbReference type="SAM" id="Phobius"/>
    </source>
</evidence>
<name>A0A7D5YGP5_9ACTN</name>
<evidence type="ECO:0000256" key="9">
    <source>
        <dbReference type="ARBA" id="ARBA00023209"/>
    </source>
</evidence>
<gene>
    <name evidence="14" type="primary">pgsA</name>
    <name evidence="14" type="ORF">HZU44_07500</name>
</gene>
<dbReference type="InterPro" id="IPR048254">
    <property type="entry name" value="CDP_ALCOHOL_P_TRANSF_CS"/>
</dbReference>
<dbReference type="PIRSF" id="PIRSF000847">
    <property type="entry name" value="Phos_ph_gly_syn"/>
    <property type="match status" value="1"/>
</dbReference>
<dbReference type="Pfam" id="PF01066">
    <property type="entry name" value="CDP-OH_P_transf"/>
    <property type="match status" value="1"/>
</dbReference>
<dbReference type="GO" id="GO:0016020">
    <property type="term" value="C:membrane"/>
    <property type="evidence" value="ECO:0007669"/>
    <property type="project" value="UniProtKB-SubCell"/>
</dbReference>
<proteinExistence type="inferred from homology"/>
<organism evidence="14">
    <name type="scientific">Micromonospora carbonacea</name>
    <dbReference type="NCBI Taxonomy" id="47853"/>
    <lineage>
        <taxon>Bacteria</taxon>
        <taxon>Bacillati</taxon>
        <taxon>Actinomycetota</taxon>
        <taxon>Actinomycetes</taxon>
        <taxon>Micromonosporales</taxon>
        <taxon>Micromonosporaceae</taxon>
        <taxon>Micromonospora</taxon>
    </lineage>
</organism>
<evidence type="ECO:0000256" key="3">
    <source>
        <dbReference type="ARBA" id="ARBA00022516"/>
    </source>
</evidence>
<dbReference type="PANTHER" id="PTHR14269:SF52">
    <property type="entry name" value="PHOSPHATIDYLGLYCEROPHOSPHATE SYNTHASE-RELATED"/>
    <property type="match status" value="1"/>
</dbReference>
<dbReference type="InterPro" id="IPR000462">
    <property type="entry name" value="CDP-OH_P_trans"/>
</dbReference>
<keyword evidence="10" id="KW-1208">Phospholipid metabolism</keyword>
<feature type="transmembrane region" description="Helical" evidence="13">
    <location>
        <begin position="172"/>
        <end position="190"/>
    </location>
</feature>
<dbReference type="GO" id="GO:0046474">
    <property type="term" value="P:glycerophospholipid biosynthetic process"/>
    <property type="evidence" value="ECO:0007669"/>
    <property type="project" value="TreeGrafter"/>
</dbReference>
<keyword evidence="6 13" id="KW-1133">Transmembrane helix</keyword>
<evidence type="ECO:0000256" key="11">
    <source>
        <dbReference type="NCBIfam" id="TIGR00560"/>
    </source>
</evidence>
<evidence type="ECO:0000256" key="4">
    <source>
        <dbReference type="ARBA" id="ARBA00022679"/>
    </source>
</evidence>
<comment type="subcellular location">
    <subcellularLocation>
        <location evidence="1">Membrane</location>
        <topology evidence="1">Multi-pass membrane protein</topology>
    </subcellularLocation>
</comment>
<feature type="transmembrane region" description="Helical" evidence="13">
    <location>
        <begin position="55"/>
        <end position="75"/>
    </location>
</feature>
<keyword evidence="5 13" id="KW-0812">Transmembrane</keyword>
<dbReference type="InterPro" id="IPR043130">
    <property type="entry name" value="CDP-OH_PTrfase_TM_dom"/>
</dbReference>
<dbReference type="GO" id="GO:0008444">
    <property type="term" value="F:CDP-diacylglycerol-glycerol-3-phosphate 3-phosphatidyltransferase activity"/>
    <property type="evidence" value="ECO:0007669"/>
    <property type="project" value="UniProtKB-UniRule"/>
</dbReference>
<evidence type="ECO:0000256" key="5">
    <source>
        <dbReference type="ARBA" id="ARBA00022692"/>
    </source>
</evidence>
<keyword evidence="4 12" id="KW-0808">Transferase</keyword>
<dbReference type="InterPro" id="IPR050324">
    <property type="entry name" value="CDP-alcohol_PTase-I"/>
</dbReference>
<accession>A0A7D5YGP5</accession>
<evidence type="ECO:0000313" key="14">
    <source>
        <dbReference type="EMBL" id="QLJ99915.1"/>
    </source>
</evidence>
<keyword evidence="7" id="KW-0443">Lipid metabolism</keyword>
<dbReference type="AlphaFoldDB" id="A0A7D5YGP5"/>
<keyword evidence="3" id="KW-0444">Lipid biosynthesis</keyword>
<keyword evidence="9" id="KW-0594">Phospholipid biosynthesis</keyword>
<feature type="transmembrane region" description="Helical" evidence="13">
    <location>
        <begin position="144"/>
        <end position="160"/>
    </location>
</feature>
<dbReference type="EC" id="2.7.8.5" evidence="11"/>
<feature type="transmembrane region" description="Helical" evidence="13">
    <location>
        <begin position="110"/>
        <end position="132"/>
    </location>
</feature>
<evidence type="ECO:0000256" key="2">
    <source>
        <dbReference type="ARBA" id="ARBA00010441"/>
    </source>
</evidence>
<reference evidence="14" key="1">
    <citation type="submission" date="2020-08" db="EMBL/GenBank/DDBJ databases">
        <title>A bifunctional nitrone conjugated secondary metabolite targeting the ribosome.</title>
        <authorList>
            <person name="Limbrick E.M."/>
            <person name="Graf M."/>
            <person name="Derewacz D.K."/>
            <person name="Nguyen F."/>
            <person name="Spraggins J.M."/>
            <person name="Wieland M."/>
            <person name="Ynigez-Gutierrez A.E."/>
            <person name="Reisman B.J."/>
            <person name="Zinshteyn B."/>
            <person name="McCulloch K."/>
            <person name="Iverson T.M."/>
            <person name="Green R."/>
            <person name="Wilson D.N."/>
            <person name="Bachmann B.O."/>
        </authorList>
    </citation>
    <scope>NUCLEOTIDE SEQUENCE</scope>
    <source>
        <strain evidence="14">Africana</strain>
    </source>
</reference>
<keyword evidence="8 13" id="KW-0472">Membrane</keyword>